<protein>
    <recommendedName>
        <fullName evidence="3">ATP-binding protein</fullName>
    </recommendedName>
</protein>
<evidence type="ECO:0000313" key="1">
    <source>
        <dbReference type="EMBL" id="KAA2381251.1"/>
    </source>
</evidence>
<dbReference type="Gene3D" id="3.40.50.300">
    <property type="entry name" value="P-loop containing nucleotide triphosphate hydrolases"/>
    <property type="match status" value="1"/>
</dbReference>
<sequence>MSLKQAADILLAAYQAEVEYRHRRFIEDKATKTNIERLAAFLIRNDAKFGVMLCGVPGNGKTTLLYAFQSAVNWLNNIGHFEGKRAGIRIVDAKEVVMFAKDFEAFRDLRNMPMIAIEDMGREPIEVLDYGNVLNPVVDMLEYRYNLQLFTFITTNLTKSQIREKYGNRIADRFNEMLEVIIFKNETYRDK</sequence>
<organism evidence="1 2">
    <name type="scientific">Alistipes onderdonkii</name>
    <dbReference type="NCBI Taxonomy" id="328813"/>
    <lineage>
        <taxon>Bacteria</taxon>
        <taxon>Pseudomonadati</taxon>
        <taxon>Bacteroidota</taxon>
        <taxon>Bacteroidia</taxon>
        <taxon>Bacteroidales</taxon>
        <taxon>Rikenellaceae</taxon>
        <taxon>Alistipes</taxon>
    </lineage>
</organism>
<evidence type="ECO:0008006" key="3">
    <source>
        <dbReference type="Google" id="ProtNLM"/>
    </source>
</evidence>
<accession>A0A5B3H5K4</accession>
<dbReference type="RefSeq" id="WP_130064490.1">
    <property type="nucleotide sequence ID" value="NZ_RCXC01000001.1"/>
</dbReference>
<dbReference type="EMBL" id="VVXH01000001">
    <property type="protein sequence ID" value="KAA2381251.1"/>
    <property type="molecule type" value="Genomic_DNA"/>
</dbReference>
<dbReference type="AlphaFoldDB" id="A0A5B3H5K4"/>
<proteinExistence type="predicted"/>
<evidence type="ECO:0000313" key="2">
    <source>
        <dbReference type="Proteomes" id="UP000322940"/>
    </source>
</evidence>
<reference evidence="1 2" key="1">
    <citation type="journal article" date="2019" name="Nat. Med.">
        <title>A library of human gut bacterial isolates paired with longitudinal multiomics data enables mechanistic microbiome research.</title>
        <authorList>
            <person name="Poyet M."/>
            <person name="Groussin M."/>
            <person name="Gibbons S.M."/>
            <person name="Avila-Pacheco J."/>
            <person name="Jiang X."/>
            <person name="Kearney S.M."/>
            <person name="Perrotta A.R."/>
            <person name="Berdy B."/>
            <person name="Zhao S."/>
            <person name="Lieberman T.D."/>
            <person name="Swanson P.K."/>
            <person name="Smith M."/>
            <person name="Roesemann S."/>
            <person name="Alexander J.E."/>
            <person name="Rich S.A."/>
            <person name="Livny J."/>
            <person name="Vlamakis H."/>
            <person name="Clish C."/>
            <person name="Bullock K."/>
            <person name="Deik A."/>
            <person name="Scott J."/>
            <person name="Pierce K.A."/>
            <person name="Xavier R.J."/>
            <person name="Alm E.J."/>
        </authorList>
    </citation>
    <scope>NUCLEOTIDE SEQUENCE [LARGE SCALE GENOMIC DNA]</scope>
    <source>
        <strain evidence="1 2">BIOML-A266</strain>
    </source>
</reference>
<comment type="caution">
    <text evidence="1">The sequence shown here is derived from an EMBL/GenBank/DDBJ whole genome shotgun (WGS) entry which is preliminary data.</text>
</comment>
<dbReference type="SUPFAM" id="SSF52540">
    <property type="entry name" value="P-loop containing nucleoside triphosphate hydrolases"/>
    <property type="match status" value="1"/>
</dbReference>
<name>A0A5B3H5K4_9BACT</name>
<dbReference type="Proteomes" id="UP000322940">
    <property type="component" value="Unassembled WGS sequence"/>
</dbReference>
<gene>
    <name evidence="1" type="ORF">F2Y10_01855</name>
</gene>
<dbReference type="InterPro" id="IPR027417">
    <property type="entry name" value="P-loop_NTPase"/>
</dbReference>